<name>A0A0U5BG40_9PROT</name>
<dbReference type="GO" id="GO:0003700">
    <property type="term" value="F:DNA-binding transcription factor activity"/>
    <property type="evidence" value="ECO:0007669"/>
    <property type="project" value="InterPro"/>
</dbReference>
<dbReference type="Gene3D" id="1.10.10.10">
    <property type="entry name" value="Winged helix-like DNA-binding domain superfamily/Winged helix DNA-binding domain"/>
    <property type="match status" value="1"/>
</dbReference>
<dbReference type="PANTHER" id="PTHR30432:SF1">
    <property type="entry name" value="DNA-BINDING TRANSCRIPTIONAL DUAL REGULATOR MODE"/>
    <property type="match status" value="1"/>
</dbReference>
<keyword evidence="5" id="KW-1185">Reference proteome</keyword>
<dbReference type="InterPro" id="IPR051815">
    <property type="entry name" value="Molybdate_resp_trans_reg"/>
</dbReference>
<protein>
    <submittedName>
        <fullName evidence="3">LysR family transcriptional regulator</fullName>
    </submittedName>
    <submittedName>
        <fullName evidence="2">Molybdate transport system regulatory protein</fullName>
    </submittedName>
</protein>
<evidence type="ECO:0000313" key="4">
    <source>
        <dbReference type="Proteomes" id="UP000068250"/>
    </source>
</evidence>
<dbReference type="EMBL" id="LN609302">
    <property type="protein sequence ID" value="CEF54015.1"/>
    <property type="molecule type" value="Genomic_DNA"/>
</dbReference>
<dbReference type="STRING" id="431306.AGA_534"/>
<evidence type="ECO:0000313" key="2">
    <source>
        <dbReference type="EMBL" id="CEF54015.1"/>
    </source>
</evidence>
<dbReference type="Proteomes" id="UP000657200">
    <property type="component" value="Unassembled WGS sequence"/>
</dbReference>
<reference evidence="3 5" key="3">
    <citation type="journal article" date="2020" name="Int. J. Syst. Evol. Microbiol.">
        <title>Novel acetic acid bacteria from cider fermentations: Acetobacter conturbans sp. nov. and Acetobacter fallax sp. nov.</title>
        <authorList>
            <person name="Sombolestani A.S."/>
            <person name="Cleenwerck I."/>
            <person name="Cnockaert M."/>
            <person name="Borremans W."/>
            <person name="Wieme A.D."/>
            <person name="De Vuyst L."/>
            <person name="Vandamme P."/>
        </authorList>
    </citation>
    <scope>NUCLEOTIDE SEQUENCE [LARGE SCALE GENOMIC DNA]</scope>
    <source>
        <strain evidence="3 5">LMG 23848</strain>
    </source>
</reference>
<dbReference type="EMBL" id="WOTE01000005">
    <property type="protein sequence ID" value="NHO40026.1"/>
    <property type="molecule type" value="Genomic_DNA"/>
</dbReference>
<dbReference type="PANTHER" id="PTHR30432">
    <property type="entry name" value="TRANSCRIPTIONAL REGULATOR MODE"/>
    <property type="match status" value="1"/>
</dbReference>
<feature type="domain" description="HTH lysR-type" evidence="1">
    <location>
        <begin position="24"/>
        <end position="82"/>
    </location>
</feature>
<dbReference type="Pfam" id="PF00126">
    <property type="entry name" value="HTH_1"/>
    <property type="match status" value="1"/>
</dbReference>
<dbReference type="RefSeq" id="WP_059022844.1">
    <property type="nucleotide sequence ID" value="NZ_JBNZCO010000005.1"/>
</dbReference>
<evidence type="ECO:0000259" key="1">
    <source>
        <dbReference type="Pfam" id="PF00126"/>
    </source>
</evidence>
<dbReference type="OrthoDB" id="9800709at2"/>
<proteinExistence type="predicted"/>
<dbReference type="InterPro" id="IPR036390">
    <property type="entry name" value="WH_DNA-bd_sf"/>
</dbReference>
<evidence type="ECO:0000313" key="3">
    <source>
        <dbReference type="EMBL" id="NHO40026.1"/>
    </source>
</evidence>
<reference evidence="2" key="1">
    <citation type="submission" date="2014-09" db="EMBL/GenBank/DDBJ databases">
        <authorList>
            <person name="Magalhaes I.L.F."/>
            <person name="Oliveira U."/>
            <person name="Santos F.R."/>
            <person name="Vidigal T.H.D.A."/>
            <person name="Brescovit A.D."/>
            <person name="Santos A.J."/>
        </authorList>
    </citation>
    <scope>NUCLEOTIDE SEQUENCE</scope>
    <source>
        <strain evidence="2">LMG 23848T</strain>
    </source>
</reference>
<dbReference type="Proteomes" id="UP000068250">
    <property type="component" value="Chromosome I"/>
</dbReference>
<sequence>MTGRLRLTLRVDADGRAALGHGKVRLLEQLAETGSISAAGRAMGMSYRRTWLLVDNLNQLFVEPLVMTRPGGGGGAFLTETGKTVLALYRQIEQDAAQATQAGLSQMEALLAPQAECLQKTLSE</sequence>
<dbReference type="AlphaFoldDB" id="A0A0U5BG40"/>
<accession>A0A0U5BG40</accession>
<gene>
    <name evidence="2" type="primary">modE</name>
    <name evidence="2" type="ORF">AGA_534</name>
    <name evidence="3" type="ORF">GOB80_10120</name>
</gene>
<dbReference type="SUPFAM" id="SSF46785">
    <property type="entry name" value="Winged helix' DNA-binding domain"/>
    <property type="match status" value="1"/>
</dbReference>
<organism evidence="2 4">
    <name type="scientific">Acetobacter ghanensis</name>
    <dbReference type="NCBI Taxonomy" id="431306"/>
    <lineage>
        <taxon>Bacteria</taxon>
        <taxon>Pseudomonadati</taxon>
        <taxon>Pseudomonadota</taxon>
        <taxon>Alphaproteobacteria</taxon>
        <taxon>Acetobacterales</taxon>
        <taxon>Acetobacteraceae</taxon>
        <taxon>Acetobacter</taxon>
    </lineage>
</organism>
<evidence type="ECO:0000313" key="5">
    <source>
        <dbReference type="Proteomes" id="UP000657200"/>
    </source>
</evidence>
<dbReference type="PATRIC" id="fig|431306.5.peg.510"/>
<dbReference type="InterPro" id="IPR036388">
    <property type="entry name" value="WH-like_DNA-bd_sf"/>
</dbReference>
<dbReference type="InterPro" id="IPR000847">
    <property type="entry name" value="LysR_HTH_N"/>
</dbReference>
<reference evidence="4" key="2">
    <citation type="submission" date="2014-09" db="EMBL/GenBank/DDBJ databases">
        <authorList>
            <person name="Illeghems K.G."/>
        </authorList>
    </citation>
    <scope>NUCLEOTIDE SEQUENCE [LARGE SCALE GENOMIC DNA]</scope>
    <source>
        <strain evidence="4">LMG 23848T</strain>
    </source>
</reference>